<protein>
    <submittedName>
        <fullName evidence="2">Uncharacterized protein</fullName>
    </submittedName>
</protein>
<reference evidence="2 3" key="1">
    <citation type="submission" date="2021-04" db="EMBL/GenBank/DDBJ databases">
        <authorList>
            <person name="De Guttry C."/>
            <person name="Zahm M."/>
            <person name="Klopp C."/>
            <person name="Cabau C."/>
            <person name="Louis A."/>
            <person name="Berthelot C."/>
            <person name="Parey E."/>
            <person name="Roest Crollius H."/>
            <person name="Montfort J."/>
            <person name="Robinson-Rechavi M."/>
            <person name="Bucao C."/>
            <person name="Bouchez O."/>
            <person name="Gislard M."/>
            <person name="Lluch J."/>
            <person name="Milhes M."/>
            <person name="Lampietro C."/>
            <person name="Lopez Roques C."/>
            <person name="Donnadieu C."/>
            <person name="Braasch I."/>
            <person name="Desvignes T."/>
            <person name="Postlethwait J."/>
            <person name="Bobe J."/>
            <person name="Wedekind C."/>
            <person name="Guiguen Y."/>
        </authorList>
    </citation>
    <scope>NUCLEOTIDE SEQUENCE [LARGE SCALE GENOMIC DNA]</scope>
    <source>
        <strain evidence="2">Cs_M1</strain>
        <tissue evidence="2">Blood</tissue>
    </source>
</reference>
<evidence type="ECO:0000313" key="3">
    <source>
        <dbReference type="Proteomes" id="UP001356427"/>
    </source>
</evidence>
<organism evidence="2 3">
    <name type="scientific">Coregonus suidteri</name>
    <dbReference type="NCBI Taxonomy" id="861788"/>
    <lineage>
        <taxon>Eukaryota</taxon>
        <taxon>Metazoa</taxon>
        <taxon>Chordata</taxon>
        <taxon>Craniata</taxon>
        <taxon>Vertebrata</taxon>
        <taxon>Euteleostomi</taxon>
        <taxon>Actinopterygii</taxon>
        <taxon>Neopterygii</taxon>
        <taxon>Teleostei</taxon>
        <taxon>Protacanthopterygii</taxon>
        <taxon>Salmoniformes</taxon>
        <taxon>Salmonidae</taxon>
        <taxon>Coregoninae</taxon>
        <taxon>Coregonus</taxon>
    </lineage>
</organism>
<dbReference type="Proteomes" id="UP001356427">
    <property type="component" value="Unassembled WGS sequence"/>
</dbReference>
<accession>A0AAN8NA83</accession>
<evidence type="ECO:0000256" key="1">
    <source>
        <dbReference type="SAM" id="MobiDB-lite"/>
    </source>
</evidence>
<gene>
    <name evidence="2" type="ORF">J4Q44_G00055150</name>
</gene>
<name>A0AAN8NA83_9TELE</name>
<dbReference type="AlphaFoldDB" id="A0AAN8NA83"/>
<sequence length="111" mass="12792">MESAGAEAAQTRLEAQVRDQQEQLLQMGTALQEALFFIINILEWKLDLCSLDLRRIHSEDPPPLDRERSFCSHLGKEPSPEEALEERNLLESIAWPETQPWLHVFTPDPDQ</sequence>
<dbReference type="EMBL" id="JAGTTL010000004">
    <property type="protein sequence ID" value="KAK6323176.1"/>
    <property type="molecule type" value="Genomic_DNA"/>
</dbReference>
<feature type="region of interest" description="Disordered" evidence="1">
    <location>
        <begin position="57"/>
        <end position="79"/>
    </location>
</feature>
<proteinExistence type="predicted"/>
<keyword evidence="3" id="KW-1185">Reference proteome</keyword>
<evidence type="ECO:0000313" key="2">
    <source>
        <dbReference type="EMBL" id="KAK6323176.1"/>
    </source>
</evidence>
<comment type="caution">
    <text evidence="2">The sequence shown here is derived from an EMBL/GenBank/DDBJ whole genome shotgun (WGS) entry which is preliminary data.</text>
</comment>